<dbReference type="InterPro" id="IPR002048">
    <property type="entry name" value="EF_hand_dom"/>
</dbReference>
<sequence>MAPALTRFQLDMEKIASSLDQQNENGINLLEFIAATLSPEDAADEDLLLAAFQVLDRSHRGVITKEDLKTLLGQHFDLPACHEMIRKGDADKDGKINFDDFVKMMKLPDSLSGKASKASLAQRRSSDVGSRRTSRATDTEPTVPRRSVSSTEANIADPGTKEEALQKIKSLRNEMAKKSIADPVAPESVEVQLPEATT</sequence>
<dbReference type="GO" id="GO:0005509">
    <property type="term" value="F:calcium ion binding"/>
    <property type="evidence" value="ECO:0007669"/>
    <property type="project" value="InterPro"/>
</dbReference>
<dbReference type="PROSITE" id="PS00018">
    <property type="entry name" value="EF_HAND_1"/>
    <property type="match status" value="1"/>
</dbReference>
<evidence type="ECO:0000313" key="6">
    <source>
        <dbReference type="EMBL" id="GMF24137.1"/>
    </source>
</evidence>
<dbReference type="EMBL" id="BSXT01000313">
    <property type="protein sequence ID" value="GMF24137.1"/>
    <property type="molecule type" value="Genomic_DNA"/>
</dbReference>
<feature type="compositionally biased region" description="Low complexity" evidence="4">
    <location>
        <begin position="112"/>
        <end position="121"/>
    </location>
</feature>
<dbReference type="Pfam" id="PF13499">
    <property type="entry name" value="EF-hand_7"/>
    <property type="match status" value="1"/>
</dbReference>
<dbReference type="InterPro" id="IPR011992">
    <property type="entry name" value="EF-hand-dom_pair"/>
</dbReference>
<evidence type="ECO:0000256" key="4">
    <source>
        <dbReference type="SAM" id="MobiDB-lite"/>
    </source>
</evidence>
<dbReference type="SMART" id="SM00054">
    <property type="entry name" value="EFh"/>
    <property type="match status" value="2"/>
</dbReference>
<accession>A0A9W6WRF8</accession>
<dbReference type="AlphaFoldDB" id="A0A9W6WRF8"/>
<dbReference type="OrthoDB" id="40902at2759"/>
<feature type="domain" description="EF-hand" evidence="5">
    <location>
        <begin position="76"/>
        <end position="111"/>
    </location>
</feature>
<keyword evidence="1" id="KW-0479">Metal-binding</keyword>
<dbReference type="PANTHER" id="PTHR10891">
    <property type="entry name" value="EF-HAND CALCIUM-BINDING DOMAIN CONTAINING PROTEIN"/>
    <property type="match status" value="1"/>
</dbReference>
<reference evidence="6" key="1">
    <citation type="submission" date="2023-04" db="EMBL/GenBank/DDBJ databases">
        <title>Phytophthora fragariaefolia NBRC 109709.</title>
        <authorList>
            <person name="Ichikawa N."/>
            <person name="Sato H."/>
            <person name="Tonouchi N."/>
        </authorList>
    </citation>
    <scope>NUCLEOTIDE SEQUENCE</scope>
    <source>
        <strain evidence="6">NBRC 109709</strain>
    </source>
</reference>
<evidence type="ECO:0000259" key="5">
    <source>
        <dbReference type="PROSITE" id="PS50222"/>
    </source>
</evidence>
<comment type="caution">
    <text evidence="6">The sequence shown here is derived from an EMBL/GenBank/DDBJ whole genome shotgun (WGS) entry which is preliminary data.</text>
</comment>
<evidence type="ECO:0000256" key="1">
    <source>
        <dbReference type="ARBA" id="ARBA00022723"/>
    </source>
</evidence>
<dbReference type="FunFam" id="1.10.238.10:FF:000003">
    <property type="entry name" value="Calmodulin A"/>
    <property type="match status" value="1"/>
</dbReference>
<dbReference type="InterPro" id="IPR018247">
    <property type="entry name" value="EF_Hand_1_Ca_BS"/>
</dbReference>
<feature type="compositionally biased region" description="Basic and acidic residues" evidence="4">
    <location>
        <begin position="124"/>
        <end position="138"/>
    </location>
</feature>
<keyword evidence="2" id="KW-0677">Repeat</keyword>
<gene>
    <name evidence="6" type="ORF">Pfra01_000398200</name>
</gene>
<dbReference type="Gene3D" id="1.10.238.10">
    <property type="entry name" value="EF-hand"/>
    <property type="match status" value="2"/>
</dbReference>
<organism evidence="6 7">
    <name type="scientific">Phytophthora fragariaefolia</name>
    <dbReference type="NCBI Taxonomy" id="1490495"/>
    <lineage>
        <taxon>Eukaryota</taxon>
        <taxon>Sar</taxon>
        <taxon>Stramenopiles</taxon>
        <taxon>Oomycota</taxon>
        <taxon>Peronosporomycetes</taxon>
        <taxon>Peronosporales</taxon>
        <taxon>Peronosporaceae</taxon>
        <taxon>Phytophthora</taxon>
    </lineage>
</organism>
<evidence type="ECO:0000256" key="3">
    <source>
        <dbReference type="ARBA" id="ARBA00022837"/>
    </source>
</evidence>
<dbReference type="PROSITE" id="PS50222">
    <property type="entry name" value="EF_HAND_2"/>
    <property type="match status" value="1"/>
</dbReference>
<keyword evidence="3" id="KW-0106">Calcium</keyword>
<dbReference type="InterPro" id="IPR039647">
    <property type="entry name" value="EF_hand_pair_protein_CML-like"/>
</dbReference>
<evidence type="ECO:0000256" key="2">
    <source>
        <dbReference type="ARBA" id="ARBA00022737"/>
    </source>
</evidence>
<feature type="region of interest" description="Disordered" evidence="4">
    <location>
        <begin position="112"/>
        <end position="162"/>
    </location>
</feature>
<keyword evidence="7" id="KW-1185">Reference proteome</keyword>
<name>A0A9W6WRF8_9STRA</name>
<dbReference type="CDD" id="cd00051">
    <property type="entry name" value="EFh"/>
    <property type="match status" value="1"/>
</dbReference>
<evidence type="ECO:0000313" key="7">
    <source>
        <dbReference type="Proteomes" id="UP001165121"/>
    </source>
</evidence>
<proteinExistence type="predicted"/>
<feature type="region of interest" description="Disordered" evidence="4">
    <location>
        <begin position="176"/>
        <end position="198"/>
    </location>
</feature>
<dbReference type="Proteomes" id="UP001165121">
    <property type="component" value="Unassembled WGS sequence"/>
</dbReference>
<dbReference type="SUPFAM" id="SSF47473">
    <property type="entry name" value="EF-hand"/>
    <property type="match status" value="1"/>
</dbReference>
<protein>
    <submittedName>
        <fullName evidence="6">Unnamed protein product</fullName>
    </submittedName>
</protein>